<keyword evidence="3" id="KW-0479">Metal-binding</keyword>
<evidence type="ECO:0000256" key="5">
    <source>
        <dbReference type="ARBA" id="ARBA00022825"/>
    </source>
</evidence>
<feature type="compositionally biased region" description="Polar residues" evidence="8">
    <location>
        <begin position="422"/>
        <end position="431"/>
    </location>
</feature>
<dbReference type="SMART" id="SM00944">
    <property type="entry name" value="Pro-kuma_activ"/>
    <property type="match status" value="1"/>
</dbReference>
<dbReference type="InterPro" id="IPR023828">
    <property type="entry name" value="Peptidase_S8_Ser-AS"/>
</dbReference>
<dbReference type="GO" id="GO:0008240">
    <property type="term" value="F:tripeptidyl-peptidase activity"/>
    <property type="evidence" value="ECO:0007669"/>
    <property type="project" value="TreeGrafter"/>
</dbReference>
<dbReference type="PROSITE" id="PS00138">
    <property type="entry name" value="SUBTILASE_SER"/>
    <property type="match status" value="1"/>
</dbReference>
<dbReference type="Proteomes" id="UP000004508">
    <property type="component" value="Unassembled WGS sequence"/>
</dbReference>
<comment type="caution">
    <text evidence="10">The sequence shown here is derived from an EMBL/GenBank/DDBJ whole genome shotgun (WGS) entry which is preliminary data.</text>
</comment>
<dbReference type="eggNOG" id="COG4934">
    <property type="taxonomic scope" value="Bacteria"/>
</dbReference>
<keyword evidence="7" id="KW-0865">Zymogen</keyword>
<evidence type="ECO:0000256" key="8">
    <source>
        <dbReference type="SAM" id="MobiDB-lite"/>
    </source>
</evidence>
<dbReference type="RefSeq" id="WP_007911501.1">
    <property type="nucleotide sequence ID" value="NZ_ADVG01000002.1"/>
</dbReference>
<dbReference type="InterPro" id="IPR015366">
    <property type="entry name" value="S53_propep"/>
</dbReference>
<name>D6TM44_KTERA</name>
<evidence type="ECO:0000256" key="3">
    <source>
        <dbReference type="ARBA" id="ARBA00022723"/>
    </source>
</evidence>
<dbReference type="PANTHER" id="PTHR14218:SF15">
    <property type="entry name" value="TRIPEPTIDYL-PEPTIDASE 1"/>
    <property type="match status" value="1"/>
</dbReference>
<feature type="compositionally biased region" description="Gly residues" evidence="8">
    <location>
        <begin position="434"/>
        <end position="444"/>
    </location>
</feature>
<evidence type="ECO:0000256" key="7">
    <source>
        <dbReference type="ARBA" id="ARBA00023145"/>
    </source>
</evidence>
<dbReference type="CDD" id="cd11377">
    <property type="entry name" value="Pro-peptidase_S53"/>
    <property type="match status" value="1"/>
</dbReference>
<dbReference type="InterPro" id="IPR030400">
    <property type="entry name" value="Sedolisin_dom"/>
</dbReference>
<evidence type="ECO:0000256" key="4">
    <source>
        <dbReference type="ARBA" id="ARBA00022801"/>
    </source>
</evidence>
<keyword evidence="4" id="KW-0378">Hydrolase</keyword>
<dbReference type="STRING" id="485913.Krac_8160"/>
<dbReference type="InterPro" id="IPR050819">
    <property type="entry name" value="Tripeptidyl-peptidase_I"/>
</dbReference>
<gene>
    <name evidence="10" type="ORF">Krac_8160</name>
</gene>
<evidence type="ECO:0000259" key="9">
    <source>
        <dbReference type="PROSITE" id="PS51695"/>
    </source>
</evidence>
<dbReference type="Pfam" id="PF09286">
    <property type="entry name" value="Pro-kuma_activ"/>
    <property type="match status" value="1"/>
</dbReference>
<dbReference type="GO" id="GO:0006508">
    <property type="term" value="P:proteolysis"/>
    <property type="evidence" value="ECO:0007669"/>
    <property type="project" value="UniProtKB-KW"/>
</dbReference>
<feature type="region of interest" description="Disordered" evidence="8">
    <location>
        <begin position="422"/>
        <end position="450"/>
    </location>
</feature>
<evidence type="ECO:0000256" key="2">
    <source>
        <dbReference type="ARBA" id="ARBA00022670"/>
    </source>
</evidence>
<organism evidence="10 11">
    <name type="scientific">Ktedonobacter racemifer DSM 44963</name>
    <dbReference type="NCBI Taxonomy" id="485913"/>
    <lineage>
        <taxon>Bacteria</taxon>
        <taxon>Bacillati</taxon>
        <taxon>Chloroflexota</taxon>
        <taxon>Ktedonobacteria</taxon>
        <taxon>Ktedonobacterales</taxon>
        <taxon>Ktedonobacteraceae</taxon>
        <taxon>Ktedonobacter</taxon>
    </lineage>
</organism>
<dbReference type="CDD" id="cd04056">
    <property type="entry name" value="Peptidases_S53"/>
    <property type="match status" value="1"/>
</dbReference>
<protein>
    <submittedName>
        <fullName evidence="10">Peptidase S53 propeptide</fullName>
    </submittedName>
</protein>
<sequence length="746" mass="78399">MQVSKRTWSLPLALLALAFLIGAIVVAQVVGNHLAASANGPYQGRLAGQRYKLLGHIAPAMKRYTPMHASNGQQEMRLAVSLNLRNQAQLDALLAAQNNPQSTLYHHYLTSQDFMRRFAPTQEDVERVTAYLRSNGLQIVDVSTNRQIINVRGSMDNVEKAFSVSISDYNIDGRVAYAPLNDPSVPADMAGMISNVAGLESVARYHHYAQLQPNPKKPRQGPQGGFTPTDLRTAYDVNPLLQAGNNGTNQTVALFELDGYTPTDVNTYLQQYDLGAPRYSNVLVDGATNTAGQGAIEVELDMEVVSAIAPGANQKIYIGPNSNAGVIDTYNKIVTDNTAKVVSISWGLCETSSGNSMLDSLSNIFKQGAAQGQAFFAASGDSGAYDCNDNQLAVDSPASDPNVVGVGGTALQVDANGAYQSESVWSNPNSQGRGPKGVGGGGGISNHFTRPAYQNGVQKNANRTVPDVSADADPNTGYSVFVTGQWGVVGGTSAAAPLWAGITTDINQSLQGQNKPTLGNAHTALYSLFTAQQTLPPYHDITTGNNLHYPATQGYDLASGMGTPDAGNIAQDLANGETGGGGGGGTGGTTTTQLLNNGNFEKGQTGWQESSAAGFQLIDGTRVHGGSASGYFCGYNNCDDQLSQTITLPGNAKSMTLSFWLSGATGENGSCNDTLTAQISDTRGQVITKVATSCNANSDWQQVSGDVSKALLPFKGQQVQVVWKSQGNASAPSAFFIDDAAFTVSS</sequence>
<proteinExistence type="predicted"/>
<evidence type="ECO:0000313" key="10">
    <source>
        <dbReference type="EMBL" id="EFH86844.1"/>
    </source>
</evidence>
<feature type="domain" description="Peptidase S53" evidence="9">
    <location>
        <begin position="225"/>
        <end position="576"/>
    </location>
</feature>
<evidence type="ECO:0000256" key="1">
    <source>
        <dbReference type="ARBA" id="ARBA00001913"/>
    </source>
</evidence>
<accession>D6TM44</accession>
<dbReference type="GO" id="GO:0046872">
    <property type="term" value="F:metal ion binding"/>
    <property type="evidence" value="ECO:0007669"/>
    <property type="project" value="UniProtKB-KW"/>
</dbReference>
<evidence type="ECO:0000313" key="11">
    <source>
        <dbReference type="Proteomes" id="UP000004508"/>
    </source>
</evidence>
<keyword evidence="5" id="KW-0720">Serine protease</keyword>
<evidence type="ECO:0000256" key="6">
    <source>
        <dbReference type="ARBA" id="ARBA00022837"/>
    </source>
</evidence>
<keyword evidence="6" id="KW-0106">Calcium</keyword>
<dbReference type="PANTHER" id="PTHR14218">
    <property type="entry name" value="PROTEASE S8 TRIPEPTIDYL PEPTIDASE I CLN2"/>
    <property type="match status" value="1"/>
</dbReference>
<dbReference type="InterPro" id="IPR036852">
    <property type="entry name" value="Peptidase_S8/S53_dom_sf"/>
</dbReference>
<reference evidence="10 11" key="1">
    <citation type="journal article" date="2011" name="Stand. Genomic Sci.">
        <title>Non-contiguous finished genome sequence and contextual data of the filamentous soil bacterium Ktedonobacter racemifer type strain (SOSP1-21).</title>
        <authorList>
            <person name="Chang Y.J."/>
            <person name="Land M."/>
            <person name="Hauser L."/>
            <person name="Chertkov O."/>
            <person name="Del Rio T.G."/>
            <person name="Nolan M."/>
            <person name="Copeland A."/>
            <person name="Tice H."/>
            <person name="Cheng J.F."/>
            <person name="Lucas S."/>
            <person name="Han C."/>
            <person name="Goodwin L."/>
            <person name="Pitluck S."/>
            <person name="Ivanova N."/>
            <person name="Ovchinikova G."/>
            <person name="Pati A."/>
            <person name="Chen A."/>
            <person name="Palaniappan K."/>
            <person name="Mavromatis K."/>
            <person name="Liolios K."/>
            <person name="Brettin T."/>
            <person name="Fiebig A."/>
            <person name="Rohde M."/>
            <person name="Abt B."/>
            <person name="Goker M."/>
            <person name="Detter J.C."/>
            <person name="Woyke T."/>
            <person name="Bristow J."/>
            <person name="Eisen J.A."/>
            <person name="Markowitz V."/>
            <person name="Hugenholtz P."/>
            <person name="Kyrpides N.C."/>
            <person name="Klenk H.P."/>
            <person name="Lapidus A."/>
        </authorList>
    </citation>
    <scope>NUCLEOTIDE SEQUENCE [LARGE SCALE GENOMIC DNA]</scope>
    <source>
        <strain evidence="11">DSM 44963</strain>
    </source>
</reference>
<dbReference type="Gene3D" id="3.40.50.200">
    <property type="entry name" value="Peptidase S8/S53 domain"/>
    <property type="match status" value="1"/>
</dbReference>
<dbReference type="SUPFAM" id="SSF54897">
    <property type="entry name" value="Protease propeptides/inhibitors"/>
    <property type="match status" value="1"/>
</dbReference>
<dbReference type="AlphaFoldDB" id="D6TM44"/>
<dbReference type="SUPFAM" id="SSF52743">
    <property type="entry name" value="Subtilisin-like"/>
    <property type="match status" value="1"/>
</dbReference>
<comment type="cofactor">
    <cofactor evidence="1">
        <name>Ca(2+)</name>
        <dbReference type="ChEBI" id="CHEBI:29108"/>
    </cofactor>
</comment>
<keyword evidence="2" id="KW-0645">Protease</keyword>
<dbReference type="PROSITE" id="PS51695">
    <property type="entry name" value="SEDOLISIN"/>
    <property type="match status" value="1"/>
</dbReference>
<keyword evidence="11" id="KW-1185">Reference proteome</keyword>
<dbReference type="OrthoDB" id="102721at2"/>
<dbReference type="EMBL" id="ADVG01000002">
    <property type="protein sequence ID" value="EFH86844.1"/>
    <property type="molecule type" value="Genomic_DNA"/>
</dbReference>
<dbReference type="InParanoid" id="D6TM44"/>
<dbReference type="GO" id="GO:0004252">
    <property type="term" value="F:serine-type endopeptidase activity"/>
    <property type="evidence" value="ECO:0007669"/>
    <property type="project" value="InterPro"/>
</dbReference>
<dbReference type="Gene3D" id="2.60.120.260">
    <property type="entry name" value="Galactose-binding domain-like"/>
    <property type="match status" value="1"/>
</dbReference>